<feature type="domain" description="Integrase catalytic" evidence="2">
    <location>
        <begin position="82"/>
        <end position="249"/>
    </location>
</feature>
<dbReference type="Proteomes" id="UP000245433">
    <property type="component" value="Unassembled WGS sequence"/>
</dbReference>
<dbReference type="PROSITE" id="PS50994">
    <property type="entry name" value="INTEGRASE"/>
    <property type="match status" value="1"/>
</dbReference>
<dbReference type="InterPro" id="IPR001584">
    <property type="entry name" value="Integrase_cat-core"/>
</dbReference>
<reference evidence="3 4" key="1">
    <citation type="submission" date="2018-04" db="EMBL/GenBank/DDBJ databases">
        <title>Genomic Encyclopedia of Type Strains, Phase IV (KMG-IV): sequencing the most valuable type-strain genomes for metagenomic binning, comparative biology and taxonomic classification.</title>
        <authorList>
            <person name="Goeker M."/>
        </authorList>
    </citation>
    <scope>NUCLEOTIDE SEQUENCE [LARGE SCALE GENOMIC DNA]</scope>
    <source>
        <strain evidence="3 4">DSM 28795</strain>
    </source>
</reference>
<dbReference type="Gene3D" id="3.30.420.10">
    <property type="entry name" value="Ribonuclease H-like superfamily/Ribonuclease H"/>
    <property type="match status" value="1"/>
</dbReference>
<protein>
    <submittedName>
        <fullName evidence="3">Transposase InsO family protein</fullName>
    </submittedName>
</protein>
<dbReference type="AlphaFoldDB" id="A0A2U1D2U6"/>
<keyword evidence="4" id="KW-1185">Reference proteome</keyword>
<dbReference type="InterPro" id="IPR025948">
    <property type="entry name" value="HTH-like_dom"/>
</dbReference>
<accession>A0A2U1D2U6</accession>
<dbReference type="InterPro" id="IPR012337">
    <property type="entry name" value="RNaseH-like_sf"/>
</dbReference>
<sequence>MAIRNNANLVAAESLGYRPMQVYLNHLRAKRGQGPINHKRLRRIMREHDLQSKSYAKRQAKYRSYQGTTGRIYKNYLKKRFQTDRPLQKIGTDIAEFRWGEQSTRQRLFGSLMIDFYSGEILGYHFSLHPTTELVMTSLTPVLAQIQDLSHLVTLHSDQGTQYQSSRYQLALKQAHIRQSMSRKSTPTDNAVVESIIHQIKVGTVLNHTYPTQVALEEALVRWIYSYNHYRIRRKNNWLTPIAMRTQYQKQKVA</sequence>
<evidence type="ECO:0000256" key="1">
    <source>
        <dbReference type="ARBA" id="ARBA00002286"/>
    </source>
</evidence>
<gene>
    <name evidence="3" type="ORF">C7384_1222</name>
</gene>
<dbReference type="Pfam" id="PF00665">
    <property type="entry name" value="rve"/>
    <property type="match status" value="1"/>
</dbReference>
<dbReference type="EMBL" id="QEKT01000022">
    <property type="protein sequence ID" value="PVY81994.1"/>
    <property type="molecule type" value="Genomic_DNA"/>
</dbReference>
<comment type="caution">
    <text evidence="3">The sequence shown here is derived from an EMBL/GenBank/DDBJ whole genome shotgun (WGS) entry which is preliminary data.</text>
</comment>
<dbReference type="PANTHER" id="PTHR46889:SF4">
    <property type="entry name" value="TRANSPOSASE INSO FOR INSERTION SEQUENCE ELEMENT IS911B-RELATED"/>
    <property type="match status" value="1"/>
</dbReference>
<dbReference type="InterPro" id="IPR036397">
    <property type="entry name" value="RNaseH_sf"/>
</dbReference>
<dbReference type="GO" id="GO:0015074">
    <property type="term" value="P:DNA integration"/>
    <property type="evidence" value="ECO:0007669"/>
    <property type="project" value="InterPro"/>
</dbReference>
<dbReference type="Pfam" id="PF13276">
    <property type="entry name" value="HTH_21"/>
    <property type="match status" value="1"/>
</dbReference>
<evidence type="ECO:0000313" key="4">
    <source>
        <dbReference type="Proteomes" id="UP000245433"/>
    </source>
</evidence>
<evidence type="ECO:0000313" key="3">
    <source>
        <dbReference type="EMBL" id="PVY81994.1"/>
    </source>
</evidence>
<comment type="function">
    <text evidence="1">Involved in the transposition of the insertion sequence.</text>
</comment>
<dbReference type="PANTHER" id="PTHR46889">
    <property type="entry name" value="TRANSPOSASE INSF FOR INSERTION SEQUENCE IS3B-RELATED"/>
    <property type="match status" value="1"/>
</dbReference>
<dbReference type="GO" id="GO:0003676">
    <property type="term" value="F:nucleic acid binding"/>
    <property type="evidence" value="ECO:0007669"/>
    <property type="project" value="InterPro"/>
</dbReference>
<dbReference type="SUPFAM" id="SSF53098">
    <property type="entry name" value="Ribonuclease H-like"/>
    <property type="match status" value="1"/>
</dbReference>
<dbReference type="InterPro" id="IPR050900">
    <property type="entry name" value="Transposase_IS3/IS150/IS904"/>
</dbReference>
<dbReference type="NCBIfam" id="NF033516">
    <property type="entry name" value="transpos_IS3"/>
    <property type="match status" value="1"/>
</dbReference>
<proteinExistence type="predicted"/>
<evidence type="ECO:0000259" key="2">
    <source>
        <dbReference type="PROSITE" id="PS50994"/>
    </source>
</evidence>
<organism evidence="3 4">
    <name type="scientific">Convivina intestini</name>
    <dbReference type="NCBI Taxonomy" id="1505726"/>
    <lineage>
        <taxon>Bacteria</taxon>
        <taxon>Bacillati</taxon>
        <taxon>Bacillota</taxon>
        <taxon>Bacilli</taxon>
        <taxon>Lactobacillales</taxon>
        <taxon>Lactobacillaceae</taxon>
        <taxon>Convivina</taxon>
    </lineage>
</organism>
<name>A0A2U1D2U6_9LACO</name>
<dbReference type="InterPro" id="IPR048020">
    <property type="entry name" value="Transpos_IS3"/>
</dbReference>